<gene>
    <name evidence="1" type="ORF">BJ982_000632</name>
</gene>
<organism evidence="1 2">
    <name type="scientific">Sphaerisporangium siamense</name>
    <dbReference type="NCBI Taxonomy" id="795645"/>
    <lineage>
        <taxon>Bacteria</taxon>
        <taxon>Bacillati</taxon>
        <taxon>Actinomycetota</taxon>
        <taxon>Actinomycetes</taxon>
        <taxon>Streptosporangiales</taxon>
        <taxon>Streptosporangiaceae</taxon>
        <taxon>Sphaerisporangium</taxon>
    </lineage>
</organism>
<dbReference type="RefSeq" id="WP_184876372.1">
    <property type="nucleotide sequence ID" value="NZ_BOOV01000022.1"/>
</dbReference>
<dbReference type="AlphaFoldDB" id="A0A7W7D2J8"/>
<protein>
    <submittedName>
        <fullName evidence="1">Uncharacterized protein</fullName>
    </submittedName>
</protein>
<comment type="caution">
    <text evidence="1">The sequence shown here is derived from an EMBL/GenBank/DDBJ whole genome shotgun (WGS) entry which is preliminary data.</text>
</comment>
<keyword evidence="2" id="KW-1185">Reference proteome</keyword>
<dbReference type="EMBL" id="JACHND010000001">
    <property type="protein sequence ID" value="MBB4699088.1"/>
    <property type="molecule type" value="Genomic_DNA"/>
</dbReference>
<accession>A0A7W7D2J8</accession>
<name>A0A7W7D2J8_9ACTN</name>
<proteinExistence type="predicted"/>
<reference evidence="1 2" key="1">
    <citation type="submission" date="2020-08" db="EMBL/GenBank/DDBJ databases">
        <title>Sequencing the genomes of 1000 actinobacteria strains.</title>
        <authorList>
            <person name="Klenk H.-P."/>
        </authorList>
    </citation>
    <scope>NUCLEOTIDE SEQUENCE [LARGE SCALE GENOMIC DNA]</scope>
    <source>
        <strain evidence="1 2">DSM 45784</strain>
    </source>
</reference>
<evidence type="ECO:0000313" key="2">
    <source>
        <dbReference type="Proteomes" id="UP000542210"/>
    </source>
</evidence>
<dbReference type="Proteomes" id="UP000542210">
    <property type="component" value="Unassembled WGS sequence"/>
</dbReference>
<evidence type="ECO:0000313" key="1">
    <source>
        <dbReference type="EMBL" id="MBB4699088.1"/>
    </source>
</evidence>
<sequence length="146" mass="16564">MLARAWLNTDDQFVPGTELFRSDRYFSVWAYTVSHGQLLLRTSTATRGEGDQSRIDVLFKPVRVTKLQHAYHGLVIRCATQEEASWIHAENSGIDQRSRCLILESAGIRDYIVTLAVGWEEDMETARDPSRLAHFAPGSDLSRILK</sequence>